<accession>A0A921SZG4</accession>
<evidence type="ECO:0000313" key="2">
    <source>
        <dbReference type="Proteomes" id="UP000776700"/>
    </source>
</evidence>
<dbReference type="Proteomes" id="UP000776700">
    <property type="component" value="Unassembled WGS sequence"/>
</dbReference>
<reference evidence="1" key="2">
    <citation type="submission" date="2021-09" db="EMBL/GenBank/DDBJ databases">
        <authorList>
            <person name="Gilroy R."/>
        </authorList>
    </citation>
    <scope>NUCLEOTIDE SEQUENCE</scope>
    <source>
        <strain evidence="1">1277</strain>
    </source>
</reference>
<name>A0A921SZG4_9FIRM</name>
<reference evidence="1" key="1">
    <citation type="journal article" date="2021" name="PeerJ">
        <title>Extensive microbial diversity within the chicken gut microbiome revealed by metagenomics and culture.</title>
        <authorList>
            <person name="Gilroy R."/>
            <person name="Ravi A."/>
            <person name="Getino M."/>
            <person name="Pursley I."/>
            <person name="Horton D.L."/>
            <person name="Alikhan N.F."/>
            <person name="Baker D."/>
            <person name="Gharbi K."/>
            <person name="Hall N."/>
            <person name="Watson M."/>
            <person name="Adriaenssens E.M."/>
            <person name="Foster-Nyarko E."/>
            <person name="Jarju S."/>
            <person name="Secka A."/>
            <person name="Antonio M."/>
            <person name="Oren A."/>
            <person name="Chaudhuri R.R."/>
            <person name="La Ragione R."/>
            <person name="Hildebrand F."/>
            <person name="Pallen M.J."/>
        </authorList>
    </citation>
    <scope>NUCLEOTIDE SEQUENCE</scope>
    <source>
        <strain evidence="1">1277</strain>
    </source>
</reference>
<comment type="caution">
    <text evidence="1">The sequence shown here is derived from an EMBL/GenBank/DDBJ whole genome shotgun (WGS) entry which is preliminary data.</text>
</comment>
<sequence length="68" mass="7860">MAAKKKISEKKITTTKLSIEGFLNLDELQGFTMEIEEEGEKDITEKLKTYNGQYGTLTWTVKEEEELE</sequence>
<gene>
    <name evidence="1" type="ORF">K8V90_06395</name>
</gene>
<protein>
    <submittedName>
        <fullName evidence="1">Uncharacterized protein</fullName>
    </submittedName>
</protein>
<proteinExistence type="predicted"/>
<organism evidence="1 2">
    <name type="scientific">Romboutsia timonensis</name>
    <dbReference type="NCBI Taxonomy" id="1776391"/>
    <lineage>
        <taxon>Bacteria</taxon>
        <taxon>Bacillati</taxon>
        <taxon>Bacillota</taxon>
        <taxon>Clostridia</taxon>
        <taxon>Peptostreptococcales</taxon>
        <taxon>Peptostreptococcaceae</taxon>
        <taxon>Romboutsia</taxon>
    </lineage>
</organism>
<dbReference type="AlphaFoldDB" id="A0A921SZG4"/>
<evidence type="ECO:0000313" key="1">
    <source>
        <dbReference type="EMBL" id="HJG96714.1"/>
    </source>
</evidence>
<dbReference type="EMBL" id="DYUB01000200">
    <property type="protein sequence ID" value="HJG96714.1"/>
    <property type="molecule type" value="Genomic_DNA"/>
</dbReference>